<reference evidence="8" key="5">
    <citation type="journal article" date="2021" name="G3 (Bethesda)">
        <title>Aegilops tauschii genome assembly Aet v5.0 features greater sequence contiguity and improved annotation.</title>
        <authorList>
            <person name="Wang L."/>
            <person name="Zhu T."/>
            <person name="Rodriguez J.C."/>
            <person name="Deal K.R."/>
            <person name="Dubcovsky J."/>
            <person name="McGuire P.E."/>
            <person name="Lux T."/>
            <person name="Spannagl M."/>
            <person name="Mayer K.F.X."/>
            <person name="Baldrich P."/>
            <person name="Meyers B.C."/>
            <person name="Huo N."/>
            <person name="Gu Y.Q."/>
            <person name="Zhou H."/>
            <person name="Devos K.M."/>
            <person name="Bennetzen J.L."/>
            <person name="Unver T."/>
            <person name="Budak H."/>
            <person name="Gulick P.J."/>
            <person name="Galiba G."/>
            <person name="Kalapos B."/>
            <person name="Nelson D.R."/>
            <person name="Li P."/>
            <person name="You F.M."/>
            <person name="Luo M.C."/>
            <person name="Dvorak J."/>
        </authorList>
    </citation>
    <scope>NUCLEOTIDE SEQUENCE [LARGE SCALE GENOMIC DNA]</scope>
    <source>
        <strain evidence="8">cv. AL8/78</strain>
    </source>
</reference>
<evidence type="ECO:0000256" key="5">
    <source>
        <dbReference type="ARBA" id="ARBA00023242"/>
    </source>
</evidence>
<dbReference type="InterPro" id="IPR016177">
    <property type="entry name" value="DNA-bd_dom_sf"/>
</dbReference>
<dbReference type="AlphaFoldDB" id="A0A453CR58"/>
<dbReference type="PANTHER" id="PTHR34067:SF20">
    <property type="entry name" value="OS08G0206700 PROTEIN"/>
    <property type="match status" value="1"/>
</dbReference>
<dbReference type="Gramene" id="AET2Gv20935700.6">
    <property type="protein sequence ID" value="AET2Gv20935700.6"/>
    <property type="gene ID" value="AET2Gv20935700"/>
</dbReference>
<reference evidence="9" key="1">
    <citation type="journal article" date="2014" name="Science">
        <title>Ancient hybridizations among the ancestral genomes of bread wheat.</title>
        <authorList>
            <consortium name="International Wheat Genome Sequencing Consortium,"/>
            <person name="Marcussen T."/>
            <person name="Sandve S.R."/>
            <person name="Heier L."/>
            <person name="Spannagl M."/>
            <person name="Pfeifer M."/>
            <person name="Jakobsen K.S."/>
            <person name="Wulff B.B."/>
            <person name="Steuernagel B."/>
            <person name="Mayer K.F."/>
            <person name="Olsen O.A."/>
        </authorList>
    </citation>
    <scope>NUCLEOTIDE SEQUENCE [LARGE SCALE GENOMIC DNA]</scope>
    <source>
        <strain evidence="9">cv. AL8/78</strain>
    </source>
</reference>
<evidence type="ECO:0000313" key="9">
    <source>
        <dbReference type="Proteomes" id="UP000015105"/>
    </source>
</evidence>
<dbReference type="SUPFAM" id="SSF54171">
    <property type="entry name" value="DNA-binding domain"/>
    <property type="match status" value="1"/>
</dbReference>
<evidence type="ECO:0000256" key="6">
    <source>
        <dbReference type="SAM" id="MobiDB-lite"/>
    </source>
</evidence>
<dbReference type="Gene3D" id="3.30.890.10">
    <property type="entry name" value="Methyl-cpg-binding Protein 2, Chain A"/>
    <property type="match status" value="1"/>
</dbReference>
<evidence type="ECO:0000313" key="8">
    <source>
        <dbReference type="EnsemblPlants" id="AET2Gv20935700.6"/>
    </source>
</evidence>
<dbReference type="InterPro" id="IPR038945">
    <property type="entry name" value="MBD13-like"/>
</dbReference>
<dbReference type="GO" id="GO:0003677">
    <property type="term" value="F:DNA binding"/>
    <property type="evidence" value="ECO:0007669"/>
    <property type="project" value="UniProtKB-KW"/>
</dbReference>
<dbReference type="GO" id="GO:0005634">
    <property type="term" value="C:nucleus"/>
    <property type="evidence" value="ECO:0007669"/>
    <property type="project" value="UniProtKB-SubCell"/>
</dbReference>
<evidence type="ECO:0000256" key="3">
    <source>
        <dbReference type="ARBA" id="ARBA00023125"/>
    </source>
</evidence>
<keyword evidence="2" id="KW-0805">Transcription regulation</keyword>
<feature type="domain" description="MBD" evidence="7">
    <location>
        <begin position="3"/>
        <end position="84"/>
    </location>
</feature>
<evidence type="ECO:0000256" key="2">
    <source>
        <dbReference type="ARBA" id="ARBA00023015"/>
    </source>
</evidence>
<evidence type="ECO:0000259" key="7">
    <source>
        <dbReference type="PROSITE" id="PS50982"/>
    </source>
</evidence>
<evidence type="ECO:0000256" key="1">
    <source>
        <dbReference type="ARBA" id="ARBA00004123"/>
    </source>
</evidence>
<keyword evidence="3" id="KW-0238">DNA-binding</keyword>
<protein>
    <recommendedName>
        <fullName evidence="7">MBD domain-containing protein</fullName>
    </recommendedName>
</protein>
<reference evidence="9" key="2">
    <citation type="journal article" date="2017" name="Nat. Plants">
        <title>The Aegilops tauschii genome reveals multiple impacts of transposons.</title>
        <authorList>
            <person name="Zhao G."/>
            <person name="Zou C."/>
            <person name="Li K."/>
            <person name="Wang K."/>
            <person name="Li T."/>
            <person name="Gao L."/>
            <person name="Zhang X."/>
            <person name="Wang H."/>
            <person name="Yang Z."/>
            <person name="Liu X."/>
            <person name="Jiang W."/>
            <person name="Mao L."/>
            <person name="Kong X."/>
            <person name="Jiao Y."/>
            <person name="Jia J."/>
        </authorList>
    </citation>
    <scope>NUCLEOTIDE SEQUENCE [LARGE SCALE GENOMIC DNA]</scope>
    <source>
        <strain evidence="9">cv. AL8/78</strain>
    </source>
</reference>
<dbReference type="InterPro" id="IPR001739">
    <property type="entry name" value="Methyl_CpG_DNA-bd"/>
</dbReference>
<dbReference type="PANTHER" id="PTHR34067">
    <property type="entry name" value="OS04G0193200 PROTEIN"/>
    <property type="match status" value="1"/>
</dbReference>
<evidence type="ECO:0000256" key="4">
    <source>
        <dbReference type="ARBA" id="ARBA00023163"/>
    </source>
</evidence>
<comment type="subcellular location">
    <subcellularLocation>
        <location evidence="1">Nucleus</location>
    </subcellularLocation>
</comment>
<keyword evidence="5" id="KW-0539">Nucleus</keyword>
<accession>A0A453CR58</accession>
<dbReference type="Pfam" id="PF01429">
    <property type="entry name" value="MBD"/>
    <property type="match status" value="1"/>
</dbReference>
<organism evidence="8 9">
    <name type="scientific">Aegilops tauschii subsp. strangulata</name>
    <name type="common">Goatgrass</name>
    <dbReference type="NCBI Taxonomy" id="200361"/>
    <lineage>
        <taxon>Eukaryota</taxon>
        <taxon>Viridiplantae</taxon>
        <taxon>Streptophyta</taxon>
        <taxon>Embryophyta</taxon>
        <taxon>Tracheophyta</taxon>
        <taxon>Spermatophyta</taxon>
        <taxon>Magnoliopsida</taxon>
        <taxon>Liliopsida</taxon>
        <taxon>Poales</taxon>
        <taxon>Poaceae</taxon>
        <taxon>BOP clade</taxon>
        <taxon>Pooideae</taxon>
        <taxon>Triticodae</taxon>
        <taxon>Triticeae</taxon>
        <taxon>Triticinae</taxon>
        <taxon>Aegilops</taxon>
    </lineage>
</organism>
<sequence>MVETKREPAGEGLPDGWLKEYRPRKARHGTRARRDKFYIDPTNSYEFRSLKEVHHYLESQDTNDRVVTPNKRKIEDLQVSGNQTQHKGRPVVESLHLWAGGPGLDGHHQSPRVSPKGGWLN</sequence>
<feature type="region of interest" description="Disordered" evidence="6">
    <location>
        <begin position="97"/>
        <end position="121"/>
    </location>
</feature>
<name>A0A453CR58_AEGTS</name>
<reference evidence="8" key="3">
    <citation type="journal article" date="2017" name="Nature">
        <title>Genome sequence of the progenitor of the wheat D genome Aegilops tauschii.</title>
        <authorList>
            <person name="Luo M.C."/>
            <person name="Gu Y.Q."/>
            <person name="Puiu D."/>
            <person name="Wang H."/>
            <person name="Twardziok S.O."/>
            <person name="Deal K.R."/>
            <person name="Huo N."/>
            <person name="Zhu T."/>
            <person name="Wang L."/>
            <person name="Wang Y."/>
            <person name="McGuire P.E."/>
            <person name="Liu S."/>
            <person name="Long H."/>
            <person name="Ramasamy R.K."/>
            <person name="Rodriguez J.C."/>
            <person name="Van S.L."/>
            <person name="Yuan L."/>
            <person name="Wang Z."/>
            <person name="Xia Z."/>
            <person name="Xiao L."/>
            <person name="Anderson O.D."/>
            <person name="Ouyang S."/>
            <person name="Liang Y."/>
            <person name="Zimin A.V."/>
            <person name="Pertea G."/>
            <person name="Qi P."/>
            <person name="Bennetzen J.L."/>
            <person name="Dai X."/>
            <person name="Dawson M.W."/>
            <person name="Muller H.G."/>
            <person name="Kugler K."/>
            <person name="Rivarola-Duarte L."/>
            <person name="Spannagl M."/>
            <person name="Mayer K.F.X."/>
            <person name="Lu F.H."/>
            <person name="Bevan M.W."/>
            <person name="Leroy P."/>
            <person name="Li P."/>
            <person name="You F.M."/>
            <person name="Sun Q."/>
            <person name="Liu Z."/>
            <person name="Lyons E."/>
            <person name="Wicker T."/>
            <person name="Salzberg S.L."/>
            <person name="Devos K.M."/>
            <person name="Dvorak J."/>
        </authorList>
    </citation>
    <scope>NUCLEOTIDE SEQUENCE [LARGE SCALE GENOMIC DNA]</scope>
    <source>
        <strain evidence="8">cv. AL8/78</strain>
    </source>
</reference>
<keyword evidence="4" id="KW-0804">Transcription</keyword>
<proteinExistence type="predicted"/>
<dbReference type="Proteomes" id="UP000015105">
    <property type="component" value="Chromosome 2D"/>
</dbReference>
<dbReference type="EnsemblPlants" id="AET2Gv20935700.6">
    <property type="protein sequence ID" value="AET2Gv20935700.6"/>
    <property type="gene ID" value="AET2Gv20935700"/>
</dbReference>
<reference evidence="8" key="4">
    <citation type="submission" date="2019-03" db="UniProtKB">
        <authorList>
            <consortium name="EnsemblPlants"/>
        </authorList>
    </citation>
    <scope>IDENTIFICATION</scope>
</reference>
<dbReference type="PROSITE" id="PS50982">
    <property type="entry name" value="MBD"/>
    <property type="match status" value="1"/>
</dbReference>
<keyword evidence="9" id="KW-1185">Reference proteome</keyword>